<keyword evidence="4" id="KW-0378">Hydrolase</keyword>
<dbReference type="RefSeq" id="WP_260978044.1">
    <property type="nucleotide sequence ID" value="NZ_JAODBU010000002.1"/>
</dbReference>
<protein>
    <recommendedName>
        <fullName evidence="2">Single-stranded-DNA-specific exonuclease RecJ</fullName>
    </recommendedName>
</protein>
<accession>A0ABT2LW52</accession>
<comment type="caution">
    <text evidence="10">The sequence shown here is derived from an EMBL/GenBank/DDBJ whole genome shotgun (WGS) entry which is preliminary data.</text>
</comment>
<dbReference type="InterPro" id="IPR001667">
    <property type="entry name" value="DDH_dom"/>
</dbReference>
<dbReference type="PANTHER" id="PTHR30255:SF2">
    <property type="entry name" value="SINGLE-STRANDED-DNA-SPECIFIC EXONUCLEASE RECJ"/>
    <property type="match status" value="1"/>
</dbReference>
<evidence type="ECO:0000256" key="6">
    <source>
        <dbReference type="SAM" id="Coils"/>
    </source>
</evidence>
<evidence type="ECO:0000313" key="10">
    <source>
        <dbReference type="EMBL" id="MCT7397527.1"/>
    </source>
</evidence>
<dbReference type="Gene3D" id="3.10.310.30">
    <property type="match status" value="1"/>
</dbReference>
<dbReference type="Pfam" id="PF17768">
    <property type="entry name" value="RecJ_OB"/>
    <property type="match status" value="1"/>
</dbReference>
<evidence type="ECO:0000256" key="3">
    <source>
        <dbReference type="ARBA" id="ARBA00022722"/>
    </source>
</evidence>
<dbReference type="InterPro" id="IPR038763">
    <property type="entry name" value="DHH_sf"/>
</dbReference>
<evidence type="ECO:0000259" key="9">
    <source>
        <dbReference type="Pfam" id="PF17768"/>
    </source>
</evidence>
<name>A0ABT2LW52_9FIRM</name>
<keyword evidence="5 10" id="KW-0269">Exonuclease</keyword>
<keyword evidence="11" id="KW-1185">Reference proteome</keyword>
<feature type="domain" description="RecJ OB" evidence="9">
    <location>
        <begin position="458"/>
        <end position="581"/>
    </location>
</feature>
<dbReference type="GO" id="GO:0004527">
    <property type="term" value="F:exonuclease activity"/>
    <property type="evidence" value="ECO:0007669"/>
    <property type="project" value="UniProtKB-KW"/>
</dbReference>
<evidence type="ECO:0000256" key="2">
    <source>
        <dbReference type="ARBA" id="ARBA00019841"/>
    </source>
</evidence>
<reference evidence="10" key="1">
    <citation type="submission" date="2022-09" db="EMBL/GenBank/DDBJ databases">
        <title>Eubacterium sp. LFL-14 isolated from human feces.</title>
        <authorList>
            <person name="Liu F."/>
        </authorList>
    </citation>
    <scope>NUCLEOTIDE SEQUENCE</scope>
    <source>
        <strain evidence="10">LFL-14</strain>
    </source>
</reference>
<dbReference type="EMBL" id="JAODBU010000002">
    <property type="protein sequence ID" value="MCT7397527.1"/>
    <property type="molecule type" value="Genomic_DNA"/>
</dbReference>
<dbReference type="NCBIfam" id="TIGR00644">
    <property type="entry name" value="recJ"/>
    <property type="match status" value="1"/>
</dbReference>
<evidence type="ECO:0000256" key="1">
    <source>
        <dbReference type="ARBA" id="ARBA00005915"/>
    </source>
</evidence>
<evidence type="ECO:0000259" key="8">
    <source>
        <dbReference type="Pfam" id="PF02272"/>
    </source>
</evidence>
<dbReference type="Pfam" id="PF02272">
    <property type="entry name" value="DHHA1"/>
    <property type="match status" value="1"/>
</dbReference>
<dbReference type="Proteomes" id="UP001431199">
    <property type="component" value="Unassembled WGS sequence"/>
</dbReference>
<evidence type="ECO:0000256" key="4">
    <source>
        <dbReference type="ARBA" id="ARBA00022801"/>
    </source>
</evidence>
<proteinExistence type="inferred from homology"/>
<evidence type="ECO:0000256" key="5">
    <source>
        <dbReference type="ARBA" id="ARBA00022839"/>
    </source>
</evidence>
<feature type="coiled-coil region" evidence="6">
    <location>
        <begin position="310"/>
        <end position="337"/>
    </location>
</feature>
<evidence type="ECO:0000313" key="11">
    <source>
        <dbReference type="Proteomes" id="UP001431199"/>
    </source>
</evidence>
<gene>
    <name evidence="10" type="primary">recJ</name>
    <name evidence="10" type="ORF">N5B56_00310</name>
</gene>
<feature type="domain" description="DDH" evidence="7">
    <location>
        <begin position="77"/>
        <end position="236"/>
    </location>
</feature>
<comment type="similarity">
    <text evidence="1">Belongs to the RecJ family.</text>
</comment>
<feature type="domain" description="DHHA1" evidence="8">
    <location>
        <begin position="352"/>
        <end position="444"/>
    </location>
</feature>
<organism evidence="10 11">
    <name type="scientific">Eubacterium album</name>
    <dbReference type="NCBI Taxonomy" id="2978477"/>
    <lineage>
        <taxon>Bacteria</taxon>
        <taxon>Bacillati</taxon>
        <taxon>Bacillota</taxon>
        <taxon>Clostridia</taxon>
        <taxon>Eubacteriales</taxon>
        <taxon>Eubacteriaceae</taxon>
        <taxon>Eubacterium</taxon>
    </lineage>
</organism>
<dbReference type="InterPro" id="IPR003156">
    <property type="entry name" value="DHHA1_dom"/>
</dbReference>
<keyword evidence="6" id="KW-0175">Coiled coil</keyword>
<dbReference type="InterPro" id="IPR051673">
    <property type="entry name" value="SSDNA_exonuclease_RecJ"/>
</dbReference>
<dbReference type="PANTHER" id="PTHR30255">
    <property type="entry name" value="SINGLE-STRANDED-DNA-SPECIFIC EXONUCLEASE RECJ"/>
    <property type="match status" value="1"/>
</dbReference>
<sequence>MEKWIVFAKKADFNQIAKKYNISPMLARIIRNKDIIEDKDIKEYLYGDINELNSPWLLKDMEKAVEIIKIKISQQNKIRIICDYDIDGICSGYILLDSLEKLGANVDIVVPHRIEDGYGINKDLIKKAYDDGVDTILTCDNGIAAYEQVEYAKSLGMTIVITDHHEVPFEEKDGTKEYIVPNADAVVNPKQADCEYPFKEICGATVAYKLITAIINSMGREMSSTNYLLEYVAIATIGDVVELQNENRIIVKYGLDLLRKSKNIGLNALIDACKLNKNIIDSYHIGFVIGPCLNASGRLDTARKAVALLREKNQDKAKDIATELVELNDERKKLTEVGTKKAIEQAENYKEDKVLVIYLKDCHESIAGIIAGRIREKYNKPCFVLTKTATEVKGSGRSIEEYDMYKELSRIKELFTKFGGHKLAAGLSLPLENVDILREKLNQLTTLTDDDLCSKVWIDMQLPIPYITKEFVNELEKLKPFGKGNEKPCFAEKNLKVKNLKILGKEGNVIKLSLRDENNYEIPGIIFSRTSEFMEFVTNKFGNEEVKKALRGMDNNITIMAVFYPNINEYNGNTQLQLVINRFS</sequence>
<dbReference type="Pfam" id="PF01368">
    <property type="entry name" value="DHH"/>
    <property type="match status" value="1"/>
</dbReference>
<keyword evidence="3" id="KW-0540">Nuclease</keyword>
<dbReference type="SUPFAM" id="SSF64182">
    <property type="entry name" value="DHH phosphoesterases"/>
    <property type="match status" value="1"/>
</dbReference>
<dbReference type="InterPro" id="IPR004610">
    <property type="entry name" value="RecJ"/>
</dbReference>
<dbReference type="Gene3D" id="3.90.1640.30">
    <property type="match status" value="1"/>
</dbReference>
<dbReference type="InterPro" id="IPR041122">
    <property type="entry name" value="RecJ_OB"/>
</dbReference>
<evidence type="ECO:0000259" key="7">
    <source>
        <dbReference type="Pfam" id="PF01368"/>
    </source>
</evidence>